<feature type="domain" description="PDZ" evidence="2">
    <location>
        <begin position="4"/>
        <end position="83"/>
    </location>
</feature>
<feature type="region of interest" description="Disordered" evidence="1">
    <location>
        <begin position="86"/>
        <end position="107"/>
    </location>
</feature>
<reference evidence="3 4" key="1">
    <citation type="submission" date="2019-04" db="EMBL/GenBank/DDBJ databases">
        <title>The sequence and de novo assembly of Takifugu bimaculatus genome using PacBio and Hi-C technologies.</title>
        <authorList>
            <person name="Xu P."/>
            <person name="Liu B."/>
            <person name="Zhou Z."/>
        </authorList>
    </citation>
    <scope>NUCLEOTIDE SEQUENCE [LARGE SCALE GENOMIC DNA]</scope>
    <source>
        <strain evidence="3">TB-2018</strain>
        <tissue evidence="3">Muscle</tissue>
    </source>
</reference>
<feature type="compositionally biased region" description="Polar residues" evidence="1">
    <location>
        <begin position="271"/>
        <end position="282"/>
    </location>
</feature>
<organism evidence="3 4">
    <name type="scientific">Takifugu bimaculatus</name>
    <dbReference type="NCBI Taxonomy" id="433685"/>
    <lineage>
        <taxon>Eukaryota</taxon>
        <taxon>Metazoa</taxon>
        <taxon>Chordata</taxon>
        <taxon>Craniata</taxon>
        <taxon>Vertebrata</taxon>
        <taxon>Euteleostomi</taxon>
        <taxon>Actinopterygii</taxon>
        <taxon>Neopterygii</taxon>
        <taxon>Teleostei</taxon>
        <taxon>Neoteleostei</taxon>
        <taxon>Acanthomorphata</taxon>
        <taxon>Eupercaria</taxon>
        <taxon>Tetraodontiformes</taxon>
        <taxon>Tetradontoidea</taxon>
        <taxon>Tetraodontidae</taxon>
        <taxon>Takifugu</taxon>
    </lineage>
</organism>
<feature type="compositionally biased region" description="Low complexity" evidence="1">
    <location>
        <begin position="362"/>
        <end position="373"/>
    </location>
</feature>
<feature type="region of interest" description="Disordered" evidence="1">
    <location>
        <begin position="354"/>
        <end position="379"/>
    </location>
</feature>
<proteinExistence type="predicted"/>
<evidence type="ECO:0000313" key="3">
    <source>
        <dbReference type="EMBL" id="TNM90987.1"/>
    </source>
</evidence>
<dbReference type="SMART" id="SM00228">
    <property type="entry name" value="PDZ"/>
    <property type="match status" value="1"/>
</dbReference>
<dbReference type="InterPro" id="IPR001478">
    <property type="entry name" value="PDZ"/>
</dbReference>
<evidence type="ECO:0000313" key="4">
    <source>
        <dbReference type="Proteomes" id="UP000516260"/>
    </source>
</evidence>
<dbReference type="EMBL" id="SWLE01000016">
    <property type="protein sequence ID" value="TNM90987.1"/>
    <property type="molecule type" value="Genomic_DNA"/>
</dbReference>
<evidence type="ECO:0000256" key="1">
    <source>
        <dbReference type="SAM" id="MobiDB-lite"/>
    </source>
</evidence>
<dbReference type="Proteomes" id="UP000516260">
    <property type="component" value="Chromosome 3"/>
</dbReference>
<keyword evidence="4" id="KW-1185">Reference proteome</keyword>
<dbReference type="AlphaFoldDB" id="A0A4Z2BGV8"/>
<dbReference type="PANTHER" id="PTHR46767:SF2">
    <property type="entry name" value="LIM DOMAIN 7B"/>
    <property type="match status" value="1"/>
</dbReference>
<feature type="region of interest" description="Disordered" evidence="1">
    <location>
        <begin position="135"/>
        <end position="171"/>
    </location>
</feature>
<dbReference type="GO" id="GO:0023051">
    <property type="term" value="P:regulation of signaling"/>
    <property type="evidence" value="ECO:0007669"/>
    <property type="project" value="InterPro"/>
</dbReference>
<feature type="region of interest" description="Disordered" evidence="1">
    <location>
        <begin position="187"/>
        <end position="213"/>
    </location>
</feature>
<protein>
    <recommendedName>
        <fullName evidence="2">PDZ domain-containing protein</fullName>
    </recommendedName>
</protein>
<dbReference type="SUPFAM" id="SSF50156">
    <property type="entry name" value="PDZ domain-like"/>
    <property type="match status" value="1"/>
</dbReference>
<dbReference type="PROSITE" id="PS50106">
    <property type="entry name" value="PDZ"/>
    <property type="match status" value="1"/>
</dbReference>
<dbReference type="InterPro" id="IPR036034">
    <property type="entry name" value="PDZ_sf"/>
</dbReference>
<evidence type="ECO:0000259" key="2">
    <source>
        <dbReference type="PROSITE" id="PS50106"/>
    </source>
</evidence>
<gene>
    <name evidence="3" type="ORF">fugu_003276</name>
</gene>
<feature type="region of interest" description="Disordered" evidence="1">
    <location>
        <begin position="244"/>
        <end position="285"/>
    </location>
</feature>
<name>A0A4Z2BGV8_9TELE</name>
<dbReference type="Gene3D" id="2.30.42.10">
    <property type="match status" value="1"/>
</dbReference>
<dbReference type="GO" id="GO:0030155">
    <property type="term" value="P:regulation of cell adhesion"/>
    <property type="evidence" value="ECO:0007669"/>
    <property type="project" value="InterPro"/>
</dbReference>
<accession>A0A4Z2BGV8</accession>
<dbReference type="Pfam" id="PF00595">
    <property type="entry name" value="PDZ"/>
    <property type="match status" value="1"/>
</dbReference>
<comment type="caution">
    <text evidence="3">The sequence shown here is derived from an EMBL/GenBank/DDBJ whole genome shotgun (WGS) entry which is preliminary data.</text>
</comment>
<dbReference type="InterPro" id="IPR029978">
    <property type="entry name" value="LMO-7"/>
</dbReference>
<dbReference type="CDD" id="cd00136">
    <property type="entry name" value="PDZ_canonical"/>
    <property type="match status" value="1"/>
</dbReference>
<dbReference type="PANTHER" id="PTHR46767">
    <property type="entry name" value="LIM DOMAIN ONLY PROTEIN 7"/>
    <property type="match status" value="1"/>
</dbReference>
<sequence length="430" mass="46605">MRVSLTLKPNSRSDFGFQTRRDSRGATVQFIQPGSPAELCQLRVDDEIVTLNGVPVAHMSSSEWMEKMTSSLRAGSLTMDVRRYGNKDWSSSVGSRHKEPGQSRTTLNLTAAAPALIGRLPAHGAGAEIPAGKASELSGQTDGASGHLELSSAGDARSGARQANGGALSPVQVAHGKVARGEFADNHRTARSEGGSESAISDLQVPSLSPSSSSWMWNYEEERRRQQKWQEEQERLLQVNENSTKKVITSEASGGGRGQLMNGRTSRLGEQDQTPHSVTVTSDPRCDAQAAQNGRNIKGWAEECCDFARLSPSHRAKSYVDAIISCCPQTDQRFESLDNLDAFQHSSALQNYPRPHSAAAGYYSPSRNPSRYSTGSVLPRTNDPTRLVRYASSSRAATGLPAELRPRVRNTTPHCGLCYFQPKCTADLST</sequence>